<protein>
    <submittedName>
        <fullName evidence="2">Thioredoxin domain containing protein</fullName>
    </submittedName>
</protein>
<comment type="caution">
    <text evidence="2">The sequence shown here is derived from an EMBL/GenBank/DDBJ whole genome shotgun (WGS) entry which is preliminary data.</text>
</comment>
<dbReference type="Pfam" id="PF20150">
    <property type="entry name" value="2EXR"/>
    <property type="match status" value="1"/>
</dbReference>
<reference evidence="2 3" key="1">
    <citation type="submission" date="2015-06" db="EMBL/GenBank/DDBJ databases">
        <title>Survival trade-offs in plant roots during colonization by closely related pathogenic and mutualistic fungi.</title>
        <authorList>
            <person name="Hacquard S."/>
            <person name="Kracher B."/>
            <person name="Hiruma K."/>
            <person name="Weinman A."/>
            <person name="Muench P."/>
            <person name="Garrido Oter R."/>
            <person name="Ver Loren van Themaat E."/>
            <person name="Dallerey J.-F."/>
            <person name="Damm U."/>
            <person name="Henrissat B."/>
            <person name="Lespinet O."/>
            <person name="Thon M."/>
            <person name="Kemen E."/>
            <person name="McHardy A.C."/>
            <person name="Schulze-Lefert P."/>
            <person name="O'Connell R.J."/>
        </authorList>
    </citation>
    <scope>NUCLEOTIDE SEQUENCE [LARGE SCALE GENOMIC DNA]</scope>
    <source>
        <strain evidence="2 3">MAFF 238704</strain>
    </source>
</reference>
<dbReference type="AlphaFoldDB" id="A0A167BHJ8"/>
<organism evidence="2 3">
    <name type="scientific">Colletotrichum incanum</name>
    <name type="common">Soybean anthracnose fungus</name>
    <dbReference type="NCBI Taxonomy" id="1573173"/>
    <lineage>
        <taxon>Eukaryota</taxon>
        <taxon>Fungi</taxon>
        <taxon>Dikarya</taxon>
        <taxon>Ascomycota</taxon>
        <taxon>Pezizomycotina</taxon>
        <taxon>Sordariomycetes</taxon>
        <taxon>Hypocreomycetidae</taxon>
        <taxon>Glomerellales</taxon>
        <taxon>Glomerellaceae</taxon>
        <taxon>Colletotrichum</taxon>
        <taxon>Colletotrichum spaethianum species complex</taxon>
    </lineage>
</organism>
<dbReference type="Proteomes" id="UP000076584">
    <property type="component" value="Unassembled WGS sequence"/>
</dbReference>
<dbReference type="InterPro" id="IPR045518">
    <property type="entry name" value="2EXR"/>
</dbReference>
<sequence>LTTSSPRRLRHRARITCSCQTIVNYCNSLQSHRPAYPMDTIMADSSPADPMAAATSALMNSIQGYVRAAIAAETANAPPRSESALQTRLDSVIQENTELKDKLKQIETDERDTIKAAFSSYIGVALPESKLSRHLRPKTPKFSHFKNFPVEIRMKIWKLALPTGRVFDLSMGDGHLSRVLRATAPNPNGGPNPAVAMRQASGLAEMSVTAHKTPKLRLACKEANRAFLEAGGFEFGLFGGTYKGLWFNYAEDILFVREEPRAWTNLDMSRIVRVAFPHTRFMSKADITSKMDLILDHFTSCKEIILIQTMEWDIRSCLTSPRLPAKLFPLGAEDPIGAHDYPKELSNEIGNVAAWGDVKRVVEQIGREHILEVKRLSPGRVPKFTGMEMVRARPSYFD</sequence>
<gene>
    <name evidence="2" type="ORF">CI238_00396</name>
</gene>
<dbReference type="PANTHER" id="PTHR35910">
    <property type="entry name" value="2EXR DOMAIN-CONTAINING PROTEIN"/>
    <property type="match status" value="1"/>
</dbReference>
<dbReference type="EMBL" id="LFIW01001670">
    <property type="protein sequence ID" value="KZL81343.1"/>
    <property type="molecule type" value="Genomic_DNA"/>
</dbReference>
<evidence type="ECO:0000313" key="2">
    <source>
        <dbReference type="EMBL" id="KZL81343.1"/>
    </source>
</evidence>
<feature type="non-terminal residue" evidence="2">
    <location>
        <position position="1"/>
    </location>
</feature>
<dbReference type="PANTHER" id="PTHR35910:SF6">
    <property type="entry name" value="2EXR DOMAIN-CONTAINING PROTEIN"/>
    <property type="match status" value="1"/>
</dbReference>
<accession>A0A167BHJ8</accession>
<evidence type="ECO:0000313" key="3">
    <source>
        <dbReference type="Proteomes" id="UP000076584"/>
    </source>
</evidence>
<name>A0A167BHJ8_COLIC</name>
<evidence type="ECO:0000259" key="1">
    <source>
        <dbReference type="Pfam" id="PF20150"/>
    </source>
</evidence>
<proteinExistence type="predicted"/>
<keyword evidence="3" id="KW-1185">Reference proteome</keyword>
<feature type="domain" description="2EXR" evidence="1">
    <location>
        <begin position="142"/>
        <end position="254"/>
    </location>
</feature>